<evidence type="ECO:0000313" key="1">
    <source>
        <dbReference type="EMBL" id="GAA3360318.1"/>
    </source>
</evidence>
<gene>
    <name evidence="1" type="ORF">GCM10020366_39830</name>
</gene>
<name>A0ABP6RRV8_9PSEU</name>
<reference evidence="2" key="1">
    <citation type="journal article" date="2019" name="Int. J. Syst. Evol. Microbiol.">
        <title>The Global Catalogue of Microorganisms (GCM) 10K type strain sequencing project: providing services to taxonomists for standard genome sequencing and annotation.</title>
        <authorList>
            <consortium name="The Broad Institute Genomics Platform"/>
            <consortium name="The Broad Institute Genome Sequencing Center for Infectious Disease"/>
            <person name="Wu L."/>
            <person name="Ma J."/>
        </authorList>
    </citation>
    <scope>NUCLEOTIDE SEQUENCE [LARGE SCALE GENOMIC DNA]</scope>
    <source>
        <strain evidence="2">JCM 9687</strain>
    </source>
</reference>
<proteinExistence type="predicted"/>
<comment type="caution">
    <text evidence="1">The sequence shown here is derived from an EMBL/GenBank/DDBJ whole genome shotgun (WGS) entry which is preliminary data.</text>
</comment>
<dbReference type="RefSeq" id="WP_258341702.1">
    <property type="nucleotide sequence ID" value="NZ_BAAAYK010000038.1"/>
</dbReference>
<dbReference type="Proteomes" id="UP001500483">
    <property type="component" value="Unassembled WGS sequence"/>
</dbReference>
<accession>A0ABP6RRV8</accession>
<evidence type="ECO:0000313" key="2">
    <source>
        <dbReference type="Proteomes" id="UP001500483"/>
    </source>
</evidence>
<dbReference type="EMBL" id="BAAAYK010000038">
    <property type="protein sequence ID" value="GAA3360318.1"/>
    <property type="molecule type" value="Genomic_DNA"/>
</dbReference>
<organism evidence="1 2">
    <name type="scientific">Saccharopolyspora gregorii</name>
    <dbReference type="NCBI Taxonomy" id="33914"/>
    <lineage>
        <taxon>Bacteria</taxon>
        <taxon>Bacillati</taxon>
        <taxon>Actinomycetota</taxon>
        <taxon>Actinomycetes</taxon>
        <taxon>Pseudonocardiales</taxon>
        <taxon>Pseudonocardiaceae</taxon>
        <taxon>Saccharopolyspora</taxon>
    </lineage>
</organism>
<keyword evidence="2" id="KW-1185">Reference proteome</keyword>
<sequence>MSDQHESKWVGSRYRSVSHAVPADWRWTPGCVTRALCGREVRPSWPGFLLPSGVCPDCRERAGHVPPLAHRRPAPREQR</sequence>
<protein>
    <submittedName>
        <fullName evidence="1">Uncharacterized protein</fullName>
    </submittedName>
</protein>